<evidence type="ECO:0000256" key="2">
    <source>
        <dbReference type="SAM" id="Phobius"/>
    </source>
</evidence>
<feature type="compositionally biased region" description="Low complexity" evidence="1">
    <location>
        <begin position="136"/>
        <end position="195"/>
    </location>
</feature>
<feature type="compositionally biased region" description="Low complexity" evidence="1">
    <location>
        <begin position="322"/>
        <end position="339"/>
    </location>
</feature>
<gene>
    <name evidence="3" type="ORF">D8869_11500</name>
</gene>
<feature type="transmembrane region" description="Helical" evidence="2">
    <location>
        <begin position="21"/>
        <end position="40"/>
    </location>
</feature>
<proteinExistence type="predicted"/>
<evidence type="ECO:0000313" key="3">
    <source>
        <dbReference type="EMBL" id="RSI51063.1"/>
    </source>
</evidence>
<reference evidence="3 4" key="1">
    <citation type="submission" date="2018-11" db="EMBL/GenBank/DDBJ databases">
        <title>Species Designations Belie Phenotypic and Genotypic Heterogeneity in Oral Streptococci.</title>
        <authorList>
            <person name="Velsko I."/>
        </authorList>
    </citation>
    <scope>NUCLEOTIDE SEQUENCE [LARGE SCALE GENOMIC DNA]</scope>
    <source>
        <strain evidence="3 4">BCC37</strain>
    </source>
</reference>
<dbReference type="AlphaFoldDB" id="A0AB74DUE4"/>
<feature type="region of interest" description="Disordered" evidence="1">
    <location>
        <begin position="315"/>
        <end position="339"/>
    </location>
</feature>
<dbReference type="EMBL" id="RJND01000010">
    <property type="protein sequence ID" value="RSI51063.1"/>
    <property type="molecule type" value="Genomic_DNA"/>
</dbReference>
<evidence type="ECO:0000313" key="4">
    <source>
        <dbReference type="Proteomes" id="UP000280406"/>
    </source>
</evidence>
<keyword evidence="2" id="KW-0472">Membrane</keyword>
<keyword evidence="2" id="KW-0812">Transmembrane</keyword>
<keyword evidence="2" id="KW-1133">Transmembrane helix</keyword>
<accession>A0AB74DUE4</accession>
<dbReference type="Proteomes" id="UP000280406">
    <property type="component" value="Unassembled WGS sequence"/>
</dbReference>
<comment type="caution">
    <text evidence="3">The sequence shown here is derived from an EMBL/GenBank/DDBJ whole genome shotgun (WGS) entry which is preliminary data.</text>
</comment>
<dbReference type="RefSeq" id="WP_125348697.1">
    <property type="nucleotide sequence ID" value="NZ_CP071420.1"/>
</dbReference>
<sequence length="537" mass="58209">MKNKNEKEKKKLLSNLNERDKKLLACVGGVAVLAGGGYLVSNSYTRMAQLNEEHATIMTELDGKNAKISQKKSLTKQLKTLNAKTLDQAKKYYGTTNQGEFIFLIDKLVRESGIKFKSVNYTESKELELQQEGLAATSSNGQNSNSSDTTGSSSSSGTSSSSSTTSSSSGTSSSSSSSSSSDANTATTTAASTATPGNGKYNNSNITQMTADIEFEGTYTQVLKLLELIDGNQQKIVSSELELGEKTSWSSIEENRNPELATGKIKLRFYQVKDVERYVTPESNVDKTPIQFANWESPFAAPAWQKPFMKVVSSSNGTDASGNNSTLGAATTNTTSSATAKNNTNLASSYLEQLSNLAPSYLEQLSNLSSQNNGLSAYYNSSTIYRFESPLKLTQSGSSNQYDVTVDNTDFLEGSGSNVVKIPATKSSTMYEMEFAAPYVSLNNKPDSISFSLSLSNQWAGKIGLIVKNASGQKIYLHVIRPNSWTGWREVSFDPENIPGFSYPMTIVGYYFETPSEESPETTMKLDNLSVNNLVVS</sequence>
<name>A0AB74DUE4_STRSA</name>
<organism evidence="3 4">
    <name type="scientific">Streptococcus sanguinis</name>
    <dbReference type="NCBI Taxonomy" id="1305"/>
    <lineage>
        <taxon>Bacteria</taxon>
        <taxon>Bacillati</taxon>
        <taxon>Bacillota</taxon>
        <taxon>Bacilli</taxon>
        <taxon>Lactobacillales</taxon>
        <taxon>Streptococcaceae</taxon>
        <taxon>Streptococcus</taxon>
    </lineage>
</organism>
<protein>
    <submittedName>
        <fullName evidence="3">Uncharacterized protein</fullName>
    </submittedName>
</protein>
<evidence type="ECO:0000256" key="1">
    <source>
        <dbReference type="SAM" id="MobiDB-lite"/>
    </source>
</evidence>
<feature type="region of interest" description="Disordered" evidence="1">
    <location>
        <begin position="136"/>
        <end position="203"/>
    </location>
</feature>